<proteinExistence type="predicted"/>
<organism evidence="8 9">
    <name type="scientific">Testicularia cyperi</name>
    <dbReference type="NCBI Taxonomy" id="1882483"/>
    <lineage>
        <taxon>Eukaryota</taxon>
        <taxon>Fungi</taxon>
        <taxon>Dikarya</taxon>
        <taxon>Basidiomycota</taxon>
        <taxon>Ustilaginomycotina</taxon>
        <taxon>Ustilaginomycetes</taxon>
        <taxon>Ustilaginales</taxon>
        <taxon>Anthracoideaceae</taxon>
        <taxon>Testicularia</taxon>
    </lineage>
</organism>
<dbReference type="Pfam" id="PF00172">
    <property type="entry name" value="Zn_clus"/>
    <property type="match status" value="1"/>
</dbReference>
<feature type="region of interest" description="Disordered" evidence="6">
    <location>
        <begin position="251"/>
        <end position="310"/>
    </location>
</feature>
<protein>
    <recommendedName>
        <fullName evidence="7">Zn(2)-C6 fungal-type domain-containing protein</fullName>
    </recommendedName>
</protein>
<feature type="domain" description="Zn(2)-C6 fungal-type" evidence="7">
    <location>
        <begin position="61"/>
        <end position="93"/>
    </location>
</feature>
<evidence type="ECO:0000256" key="5">
    <source>
        <dbReference type="ARBA" id="ARBA00023242"/>
    </source>
</evidence>
<feature type="region of interest" description="Disordered" evidence="6">
    <location>
        <begin position="923"/>
        <end position="995"/>
    </location>
</feature>
<evidence type="ECO:0000313" key="9">
    <source>
        <dbReference type="Proteomes" id="UP000246740"/>
    </source>
</evidence>
<dbReference type="PROSITE" id="PS00463">
    <property type="entry name" value="ZN2_CY6_FUNGAL_1"/>
    <property type="match status" value="1"/>
</dbReference>
<dbReference type="PANTHER" id="PTHR31845">
    <property type="entry name" value="FINGER DOMAIN PROTEIN, PUTATIVE-RELATED"/>
    <property type="match status" value="1"/>
</dbReference>
<evidence type="ECO:0000256" key="2">
    <source>
        <dbReference type="ARBA" id="ARBA00023015"/>
    </source>
</evidence>
<feature type="region of interest" description="Disordered" evidence="6">
    <location>
        <begin position="521"/>
        <end position="546"/>
    </location>
</feature>
<dbReference type="InParanoid" id="A0A317XJ05"/>
<dbReference type="AlphaFoldDB" id="A0A317XJ05"/>
<feature type="region of interest" description="Disordered" evidence="6">
    <location>
        <begin position="100"/>
        <end position="214"/>
    </location>
</feature>
<dbReference type="OrthoDB" id="2123952at2759"/>
<evidence type="ECO:0000313" key="8">
    <source>
        <dbReference type="EMBL" id="PWY98274.1"/>
    </source>
</evidence>
<keyword evidence="3" id="KW-0238">DNA-binding</keyword>
<evidence type="ECO:0000256" key="4">
    <source>
        <dbReference type="ARBA" id="ARBA00023163"/>
    </source>
</evidence>
<sequence>MVDNYQRQGAGDDIGTSVEHVKNAEGVASTSAGHTRHTGHSATVSPRRRAEKAEKRRSSRACLECRLAKTKCQVSDNQDVCQRCAKFSFDCRFVRHHRGRKPVSKLASLDPDELQQVSSGGPGPERFSDDELLSDADSISPEEPAQEADIPQASHREARPSGSSADPASNLGSDPIASTSAVTVDEARGRKSRDVASGHSKLRPGGRRTSSLNELDTHARRRIWEMLAQKIPQRGSTYTFVSKGEVAHDNLQSSTTTTTTASGAQNVGDNNAAGNSGSHGEVGGRPAVSVPSTSSASAGPATTGSASSSSQNFLSTFRNLLRPVDKRNSIRAGHDGVDTGASARYPRLPDTLNLLGPKDPIDLGLVSLAAARQLYDYFFNHINQWAMIFDPHLVSHDTLRASSSHLYTTILFLASRYIELTDDSDDDHELGHDSFYRTGYASISAANPDRITSATSARLGSHARSLAITAFALGDRRTETGVAMYLASVWKEADDHFTVLYCSYAAKIMSDVPTELLALHPSSDSSEAATSKTPHASDPAANSRPQRLRRHQQRQFLFHFIQEHTQLLHFAPRPNFDRGPSLLRNLLAWSDDALATEDDVLLCADIDSVLLQTKYKSIMEKAQTQEKDTLYGGSECFLLLQSFLDELEGWRSRWEWQARKINQRFGRDSNLSPQSESRRVADGKTHQNLKPMSFEKSLPLGARMNLLSIMRSSLVMQISSIAFRASLRDINKAKPSAAESSRSRAKSGSKGTSNNDTTSNGNGAASSSNSATPASSSLSMLSAMDDRAEQIYYICLDSALNLLVHTIQMPASILRHAQDMIMVLAPHAALLATYLISLPLPSVPHFASIGAGEASERFSSEFGKVKTRIRRRKEYERKCLELMRDTRESFKQAVVRSDDHVGLCALYFDSLLNVIEGESGESRVQTNASNDGAPAATAAGVKRSRSSVDTHRGDDRYLGRAAPHTRSQLSQVQQESTESVRSSSVGPGTGMPVQRNTSTIDSVAAETLLNLHSENQPFGAPVPSTPLYQTSSDGLSIGSNPTAPPASRMFGGGNTFYPQHHVSSGHGHGHSHGPGQGTSSPGAPGQGFSPLAYTGTSMFGNFAASPTGFGFGQPGTNTPPNMAEFSQLTGNHTGASGSSGTGTSTPVDWTWLQSFLDVPEFSWM</sequence>
<keyword evidence="9" id="KW-1185">Reference proteome</keyword>
<comment type="subcellular location">
    <subcellularLocation>
        <location evidence="1">Nucleus</location>
    </subcellularLocation>
</comment>
<evidence type="ECO:0000256" key="1">
    <source>
        <dbReference type="ARBA" id="ARBA00004123"/>
    </source>
</evidence>
<keyword evidence="2" id="KW-0805">Transcription regulation</keyword>
<keyword evidence="4" id="KW-0804">Transcription</keyword>
<feature type="compositionally biased region" description="Polar residues" evidence="6">
    <location>
        <begin position="161"/>
        <end position="182"/>
    </location>
</feature>
<feature type="compositionally biased region" description="Polar residues" evidence="6">
    <location>
        <begin position="965"/>
        <end position="986"/>
    </location>
</feature>
<dbReference type="SMART" id="SM00066">
    <property type="entry name" value="GAL4"/>
    <property type="match status" value="1"/>
</dbReference>
<dbReference type="GO" id="GO:0000976">
    <property type="term" value="F:transcription cis-regulatory region binding"/>
    <property type="evidence" value="ECO:0007669"/>
    <property type="project" value="TreeGrafter"/>
</dbReference>
<name>A0A317XJ05_9BASI</name>
<feature type="compositionally biased region" description="Basic and acidic residues" evidence="6">
    <location>
        <begin position="946"/>
        <end position="958"/>
    </location>
</feature>
<dbReference type="Proteomes" id="UP000246740">
    <property type="component" value="Unassembled WGS sequence"/>
</dbReference>
<dbReference type="InterPro" id="IPR001138">
    <property type="entry name" value="Zn2Cys6_DnaBD"/>
</dbReference>
<feature type="region of interest" description="Disordered" evidence="6">
    <location>
        <begin position="667"/>
        <end position="692"/>
    </location>
</feature>
<feature type="compositionally biased region" description="Low complexity" evidence="6">
    <location>
        <begin position="286"/>
        <end position="310"/>
    </location>
</feature>
<gene>
    <name evidence="8" type="ORF">BCV70DRAFT_202054</name>
</gene>
<dbReference type="SUPFAM" id="SSF57701">
    <property type="entry name" value="Zn2/Cys6 DNA-binding domain"/>
    <property type="match status" value="1"/>
</dbReference>
<dbReference type="GO" id="GO:0005634">
    <property type="term" value="C:nucleus"/>
    <property type="evidence" value="ECO:0007669"/>
    <property type="project" value="UniProtKB-SubCell"/>
</dbReference>
<evidence type="ECO:0000256" key="6">
    <source>
        <dbReference type="SAM" id="MobiDB-lite"/>
    </source>
</evidence>
<dbReference type="EMBL" id="KZ819199">
    <property type="protein sequence ID" value="PWY98274.1"/>
    <property type="molecule type" value="Genomic_DNA"/>
</dbReference>
<dbReference type="Gene3D" id="4.10.240.10">
    <property type="entry name" value="Zn(2)-C6 fungal-type DNA-binding domain"/>
    <property type="match status" value="1"/>
</dbReference>
<accession>A0A317XJ05</accession>
<keyword evidence="5" id="KW-0539">Nucleus</keyword>
<dbReference type="CDD" id="cd00067">
    <property type="entry name" value="GAL4"/>
    <property type="match status" value="1"/>
</dbReference>
<feature type="compositionally biased region" description="Polar residues" evidence="6">
    <location>
        <begin position="522"/>
        <end position="534"/>
    </location>
</feature>
<feature type="compositionally biased region" description="Polar residues" evidence="6">
    <location>
        <begin position="261"/>
        <end position="278"/>
    </location>
</feature>
<feature type="region of interest" description="Disordered" evidence="6">
    <location>
        <begin position="27"/>
        <end position="56"/>
    </location>
</feature>
<reference evidence="8 9" key="1">
    <citation type="journal article" date="2018" name="Mol. Biol. Evol.">
        <title>Broad Genomic Sampling Reveals a Smut Pathogenic Ancestry of the Fungal Clade Ustilaginomycotina.</title>
        <authorList>
            <person name="Kijpornyongpan T."/>
            <person name="Mondo S.J."/>
            <person name="Barry K."/>
            <person name="Sandor L."/>
            <person name="Lee J."/>
            <person name="Lipzen A."/>
            <person name="Pangilinan J."/>
            <person name="LaButti K."/>
            <person name="Hainaut M."/>
            <person name="Henrissat B."/>
            <person name="Grigoriev I.V."/>
            <person name="Spatafora J.W."/>
            <person name="Aime M.C."/>
        </authorList>
    </citation>
    <scope>NUCLEOTIDE SEQUENCE [LARGE SCALE GENOMIC DNA]</scope>
    <source>
        <strain evidence="8 9">MCA 3645</strain>
    </source>
</reference>
<dbReference type="GO" id="GO:0000981">
    <property type="term" value="F:DNA-binding transcription factor activity, RNA polymerase II-specific"/>
    <property type="evidence" value="ECO:0007669"/>
    <property type="project" value="InterPro"/>
</dbReference>
<evidence type="ECO:0000256" key="3">
    <source>
        <dbReference type="ARBA" id="ARBA00023125"/>
    </source>
</evidence>
<feature type="region of interest" description="Disordered" evidence="6">
    <location>
        <begin position="733"/>
        <end position="776"/>
    </location>
</feature>
<dbReference type="GO" id="GO:0008270">
    <property type="term" value="F:zinc ion binding"/>
    <property type="evidence" value="ECO:0007669"/>
    <property type="project" value="InterPro"/>
</dbReference>
<feature type="region of interest" description="Disordered" evidence="6">
    <location>
        <begin position="1057"/>
        <end position="1090"/>
    </location>
</feature>
<evidence type="ECO:0000259" key="7">
    <source>
        <dbReference type="PROSITE" id="PS50048"/>
    </source>
</evidence>
<dbReference type="InterPro" id="IPR051089">
    <property type="entry name" value="prtT"/>
</dbReference>
<dbReference type="InterPro" id="IPR036864">
    <property type="entry name" value="Zn2-C6_fun-type_DNA-bd_sf"/>
</dbReference>
<feature type="compositionally biased region" description="Basic and acidic residues" evidence="6">
    <location>
        <begin position="185"/>
        <end position="196"/>
    </location>
</feature>
<feature type="compositionally biased region" description="Basic and acidic residues" evidence="6">
    <location>
        <begin position="676"/>
        <end position="685"/>
    </location>
</feature>
<dbReference type="PROSITE" id="PS50048">
    <property type="entry name" value="ZN2_CY6_FUNGAL_2"/>
    <property type="match status" value="1"/>
</dbReference>
<dbReference type="PANTHER" id="PTHR31845:SF19">
    <property type="entry name" value="TRANSCRIPTION FACTOR DOMAIN-CONTAINING PROTEIN"/>
    <property type="match status" value="1"/>
</dbReference>